<dbReference type="PANTHER" id="PTHR13710:SF154">
    <property type="entry name" value="RECQ HELICASE, PUTATIVE (AFU_ORTHOLOGUE AFUA_6G14720)-RELATED"/>
    <property type="match status" value="1"/>
</dbReference>
<accession>A0A6A6JD09</accession>
<dbReference type="EMBL" id="ML986505">
    <property type="protein sequence ID" value="KAF2274063.1"/>
    <property type="molecule type" value="Genomic_DNA"/>
</dbReference>
<evidence type="ECO:0000256" key="1">
    <source>
        <dbReference type="ARBA" id="ARBA00005446"/>
    </source>
</evidence>
<evidence type="ECO:0000256" key="3">
    <source>
        <dbReference type="ARBA" id="ARBA00034808"/>
    </source>
</evidence>
<gene>
    <name evidence="5" type="ORF">EI97DRAFT_345540</name>
</gene>
<evidence type="ECO:0000256" key="2">
    <source>
        <dbReference type="ARBA" id="ARBA00034617"/>
    </source>
</evidence>
<feature type="non-terminal residue" evidence="5">
    <location>
        <position position="1"/>
    </location>
</feature>
<organism evidence="5 6">
    <name type="scientific">Westerdykella ornata</name>
    <dbReference type="NCBI Taxonomy" id="318751"/>
    <lineage>
        <taxon>Eukaryota</taxon>
        <taxon>Fungi</taxon>
        <taxon>Dikarya</taxon>
        <taxon>Ascomycota</taxon>
        <taxon>Pezizomycotina</taxon>
        <taxon>Dothideomycetes</taxon>
        <taxon>Pleosporomycetidae</taxon>
        <taxon>Pleosporales</taxon>
        <taxon>Sporormiaceae</taxon>
        <taxon>Westerdykella</taxon>
    </lineage>
</organism>
<protein>
    <recommendedName>
        <fullName evidence="3">DNA 3'-5' helicase</fullName>
        <ecNumber evidence="3">5.6.2.4</ecNumber>
    </recommendedName>
</protein>
<evidence type="ECO:0000259" key="4">
    <source>
        <dbReference type="PROSITE" id="PS51194"/>
    </source>
</evidence>
<dbReference type="PROSITE" id="PS51194">
    <property type="entry name" value="HELICASE_CTER"/>
    <property type="match status" value="1"/>
</dbReference>
<name>A0A6A6JD09_WESOR</name>
<keyword evidence="6" id="KW-1185">Reference proteome</keyword>
<dbReference type="GO" id="GO:0005694">
    <property type="term" value="C:chromosome"/>
    <property type="evidence" value="ECO:0007669"/>
    <property type="project" value="TreeGrafter"/>
</dbReference>
<dbReference type="Proteomes" id="UP000800097">
    <property type="component" value="Unassembled WGS sequence"/>
</dbReference>
<proteinExistence type="inferred from homology"/>
<dbReference type="OrthoDB" id="2608216at2759"/>
<dbReference type="PANTHER" id="PTHR13710">
    <property type="entry name" value="DNA HELICASE RECQ FAMILY MEMBER"/>
    <property type="match status" value="1"/>
</dbReference>
<dbReference type="GO" id="GO:0009378">
    <property type="term" value="F:four-way junction helicase activity"/>
    <property type="evidence" value="ECO:0007669"/>
    <property type="project" value="TreeGrafter"/>
</dbReference>
<dbReference type="EC" id="5.6.2.4" evidence="3"/>
<feature type="domain" description="Helicase C-terminal" evidence="4">
    <location>
        <begin position="1"/>
        <end position="89"/>
    </location>
</feature>
<dbReference type="AlphaFoldDB" id="A0A6A6JD09"/>
<comment type="similarity">
    <text evidence="1">Belongs to the helicase family. RecQ subfamily.</text>
</comment>
<comment type="catalytic activity">
    <reaction evidence="2">
        <text>Couples ATP hydrolysis with the unwinding of duplex DNA by translocating in the 3'-5' direction.</text>
        <dbReference type="EC" id="5.6.2.4"/>
    </reaction>
</comment>
<dbReference type="InterPro" id="IPR001650">
    <property type="entry name" value="Helicase_C-like"/>
</dbReference>
<dbReference type="RefSeq" id="XP_033651602.1">
    <property type="nucleotide sequence ID" value="XM_033794777.1"/>
</dbReference>
<dbReference type="SUPFAM" id="SSF52540">
    <property type="entry name" value="P-loop containing nucleoside triphosphate hydrolases"/>
    <property type="match status" value="1"/>
</dbReference>
<evidence type="ECO:0000313" key="6">
    <source>
        <dbReference type="Proteomes" id="UP000800097"/>
    </source>
</evidence>
<dbReference type="GeneID" id="54547952"/>
<reference evidence="5" key="1">
    <citation type="journal article" date="2020" name="Stud. Mycol.">
        <title>101 Dothideomycetes genomes: a test case for predicting lifestyles and emergence of pathogens.</title>
        <authorList>
            <person name="Haridas S."/>
            <person name="Albert R."/>
            <person name="Binder M."/>
            <person name="Bloem J."/>
            <person name="Labutti K."/>
            <person name="Salamov A."/>
            <person name="Andreopoulos B."/>
            <person name="Baker S."/>
            <person name="Barry K."/>
            <person name="Bills G."/>
            <person name="Bluhm B."/>
            <person name="Cannon C."/>
            <person name="Castanera R."/>
            <person name="Culley D."/>
            <person name="Daum C."/>
            <person name="Ezra D."/>
            <person name="Gonzalez J."/>
            <person name="Henrissat B."/>
            <person name="Kuo A."/>
            <person name="Liang C."/>
            <person name="Lipzen A."/>
            <person name="Lutzoni F."/>
            <person name="Magnuson J."/>
            <person name="Mondo S."/>
            <person name="Nolan M."/>
            <person name="Ohm R."/>
            <person name="Pangilinan J."/>
            <person name="Park H.-J."/>
            <person name="Ramirez L."/>
            <person name="Alfaro M."/>
            <person name="Sun H."/>
            <person name="Tritt A."/>
            <person name="Yoshinaga Y."/>
            <person name="Zwiers L.-H."/>
            <person name="Turgeon B."/>
            <person name="Goodwin S."/>
            <person name="Spatafora J."/>
            <person name="Crous P."/>
            <person name="Grigoriev I."/>
        </authorList>
    </citation>
    <scope>NUCLEOTIDE SEQUENCE</scope>
    <source>
        <strain evidence="5">CBS 379.55</strain>
    </source>
</reference>
<dbReference type="Gene3D" id="3.40.50.300">
    <property type="entry name" value="P-loop containing nucleotide triphosphate hydrolases"/>
    <property type="match status" value="1"/>
</dbReference>
<dbReference type="GO" id="GO:0000724">
    <property type="term" value="P:double-strand break repair via homologous recombination"/>
    <property type="evidence" value="ECO:0007669"/>
    <property type="project" value="TreeGrafter"/>
</dbReference>
<sequence length="138" mass="15504">IIATSALGIGVDFLGVVSILHIGMPWSMIDYVQESGHGGRAGERVDSIILVEQGEVEHTMEQKSEDLDVQAMGMFLIGSGCRRGLMSSYLDGKWVECNDIESAECDRHSEGVHEWQDSQVETSWEWQQVQEMMDELRE</sequence>
<feature type="non-terminal residue" evidence="5">
    <location>
        <position position="138"/>
    </location>
</feature>
<dbReference type="InterPro" id="IPR027417">
    <property type="entry name" value="P-loop_NTPase"/>
</dbReference>
<evidence type="ECO:0000313" key="5">
    <source>
        <dbReference type="EMBL" id="KAF2274063.1"/>
    </source>
</evidence>
<dbReference type="GO" id="GO:0005737">
    <property type="term" value="C:cytoplasm"/>
    <property type="evidence" value="ECO:0007669"/>
    <property type="project" value="TreeGrafter"/>
</dbReference>
<dbReference type="GO" id="GO:0043138">
    <property type="term" value="F:3'-5' DNA helicase activity"/>
    <property type="evidence" value="ECO:0007669"/>
    <property type="project" value="UniProtKB-EC"/>
</dbReference>